<dbReference type="Gene3D" id="1.10.490.10">
    <property type="entry name" value="Globins"/>
    <property type="match status" value="1"/>
</dbReference>
<dbReference type="GO" id="GO:0019825">
    <property type="term" value="F:oxygen binding"/>
    <property type="evidence" value="ECO:0007669"/>
    <property type="project" value="InterPro"/>
</dbReference>
<dbReference type="AlphaFoldDB" id="F0P268"/>
<dbReference type="STRING" id="865938.Weevi_1049"/>
<dbReference type="eggNOG" id="COG2346">
    <property type="taxonomic scope" value="Bacteria"/>
</dbReference>
<reference evidence="6 7" key="1">
    <citation type="journal article" date="2011" name="Stand. Genomic Sci.">
        <title>Complete genome sequence of Weeksella virosa type strain (9751).</title>
        <authorList>
            <person name="Lang E."/>
            <person name="Teshima H."/>
            <person name="Lucas S."/>
            <person name="Lapidus A."/>
            <person name="Hammon N."/>
            <person name="Deshpande S."/>
            <person name="Nolan M."/>
            <person name="Cheng J.F."/>
            <person name="Pitluck S."/>
            <person name="Liolios K."/>
            <person name="Pagani I."/>
            <person name="Mikhailova N."/>
            <person name="Ivanova N."/>
            <person name="Mavromatis K."/>
            <person name="Pati A."/>
            <person name="Tapia R."/>
            <person name="Han C."/>
            <person name="Goodwin L."/>
            <person name="Chen A."/>
            <person name="Palaniappan K."/>
            <person name="Land M."/>
            <person name="Hauser L."/>
            <person name="Chang Y.J."/>
            <person name="Jeffries C.D."/>
            <person name="Brambilla E.M."/>
            <person name="Kopitz M."/>
            <person name="Rohde M."/>
            <person name="Goker M."/>
            <person name="Tindall B.J."/>
            <person name="Detter J.C."/>
            <person name="Woyke T."/>
            <person name="Bristow J."/>
            <person name="Eisen J.A."/>
            <person name="Markowitz V."/>
            <person name="Hugenholtz P."/>
            <person name="Klenk H.P."/>
            <person name="Kyrpides N.C."/>
        </authorList>
    </citation>
    <scope>NUCLEOTIDE SEQUENCE [LARGE SCALE GENOMIC DNA]</scope>
    <source>
        <strain evidence="7">ATCC 43766 / DSM 16922 / JCM 21250 / NBRC 16016 / NCTC 11634 / CL345/78</strain>
    </source>
</reference>
<keyword evidence="2 5" id="KW-0349">Heme</keyword>
<evidence type="ECO:0000313" key="7">
    <source>
        <dbReference type="Proteomes" id="UP000008641"/>
    </source>
</evidence>
<proteinExistence type="predicted"/>
<organism evidence="6 7">
    <name type="scientific">Weeksella virosa (strain ATCC 43766 / DSM 16922 / JCM 21250 / CCUG 30538 / CDC 9751 / IAM 14551 / NBRC 16016 / NCTC 11634 / CL345/78)</name>
    <dbReference type="NCBI Taxonomy" id="865938"/>
    <lineage>
        <taxon>Bacteria</taxon>
        <taxon>Pseudomonadati</taxon>
        <taxon>Bacteroidota</taxon>
        <taxon>Flavobacteriia</taxon>
        <taxon>Flavobacteriales</taxon>
        <taxon>Weeksellaceae</taxon>
        <taxon>Weeksella</taxon>
    </lineage>
</organism>
<dbReference type="InterPro" id="IPR012292">
    <property type="entry name" value="Globin/Proto"/>
</dbReference>
<evidence type="ECO:0000256" key="1">
    <source>
        <dbReference type="ARBA" id="ARBA00022448"/>
    </source>
</evidence>
<feature type="binding site" description="distal binding residue" evidence="5">
    <location>
        <position position="72"/>
    </location>
    <ligand>
        <name>heme</name>
        <dbReference type="ChEBI" id="CHEBI:30413"/>
    </ligand>
    <ligandPart>
        <name>Fe</name>
        <dbReference type="ChEBI" id="CHEBI:18248"/>
    </ligandPart>
</feature>
<accession>F0P268</accession>
<dbReference type="HOGENOM" id="CLU_104957_4_1_10"/>
<keyword evidence="1" id="KW-0813">Transport</keyword>
<keyword evidence="4 5" id="KW-0408">Iron</keyword>
<evidence type="ECO:0000256" key="2">
    <source>
        <dbReference type="ARBA" id="ARBA00022617"/>
    </source>
</evidence>
<dbReference type="SUPFAM" id="SSF46458">
    <property type="entry name" value="Globin-like"/>
    <property type="match status" value="1"/>
</dbReference>
<feature type="binding site" description="distal binding residue" evidence="5">
    <location>
        <position position="44"/>
    </location>
    <ligand>
        <name>heme</name>
        <dbReference type="ChEBI" id="CHEBI:30413"/>
    </ligand>
    <ligandPart>
        <name>Fe</name>
        <dbReference type="ChEBI" id="CHEBI:18248"/>
    </ligandPart>
</feature>
<reference evidence="7" key="2">
    <citation type="journal article" date="2011" name="Stand. Genomic Sci.">
        <title>Complete genome sequence of Weeksella virosa type strain (9751T).</title>
        <authorList>
            <person name="Lang E."/>
            <person name="Teshima H."/>
            <person name="Lucas S."/>
            <person name="Lapidus A."/>
            <person name="Hammon N."/>
            <person name="Deshpande S."/>
            <person name="Nolan M."/>
            <person name="Cheng J."/>
            <person name="Pitluck S."/>
            <person name="Liolios K."/>
            <person name="Pagani I."/>
            <person name="Mikhailova N."/>
            <person name="Ivanova N."/>
            <person name="Mavromatis K."/>
            <person name="Pati A."/>
            <person name="Tapia R."/>
            <person name="Han C."/>
            <person name="Goodwin L."/>
            <person name="Chen A."/>
            <person name="Palaniappan K."/>
            <person name="Land M."/>
            <person name="Hauser L."/>
            <person name="Chang Y."/>
            <person name="Jeffries C."/>
            <person name="Brambilla E."/>
            <person name="Kopitz M."/>
            <person name="Rohde M."/>
            <person name="Goker M."/>
            <person name="Tindall B."/>
            <person name="Detter J."/>
            <person name="Woyke T."/>
            <person name="Bristow J."/>
            <person name="Eisen J."/>
            <person name="Markowitz V."/>
            <person name="Hugenholtz P."/>
            <person name="Klenk H."/>
            <person name="Kyrpides N."/>
        </authorList>
    </citation>
    <scope>NUCLEOTIDE SEQUENCE [LARGE SCALE GENOMIC DNA]</scope>
    <source>
        <strain evidence="7">ATCC 43766 / DSM 16922 / JCM 21250 / NBRC 16016 / NCTC 11634 / CL345/78</strain>
    </source>
</reference>
<evidence type="ECO:0000256" key="3">
    <source>
        <dbReference type="ARBA" id="ARBA00022723"/>
    </source>
</evidence>
<gene>
    <name evidence="6" type="ordered locus">Weevi_1049</name>
</gene>
<keyword evidence="7" id="KW-1185">Reference proteome</keyword>
<protein>
    <submittedName>
        <fullName evidence="6">Globin</fullName>
    </submittedName>
</protein>
<name>F0P268_WEEVC</name>
<dbReference type="InterPro" id="IPR001486">
    <property type="entry name" value="Hemoglobin_trunc"/>
</dbReference>
<dbReference type="GO" id="GO:0046872">
    <property type="term" value="F:metal ion binding"/>
    <property type="evidence" value="ECO:0007669"/>
    <property type="project" value="UniProtKB-KW"/>
</dbReference>
<dbReference type="EMBL" id="CP002455">
    <property type="protein sequence ID" value="ADX67758.1"/>
    <property type="molecule type" value="Genomic_DNA"/>
</dbReference>
<evidence type="ECO:0000256" key="5">
    <source>
        <dbReference type="PIRSR" id="PIRSR601486-1"/>
    </source>
</evidence>
<dbReference type="GO" id="GO:0020037">
    <property type="term" value="F:heme binding"/>
    <property type="evidence" value="ECO:0007669"/>
    <property type="project" value="InterPro"/>
</dbReference>
<evidence type="ECO:0000313" key="6">
    <source>
        <dbReference type="EMBL" id="ADX67758.1"/>
    </source>
</evidence>
<keyword evidence="3 5" id="KW-0479">Metal-binding</keyword>
<dbReference type="KEGG" id="wvi:Weevi_1049"/>
<dbReference type="CDD" id="cd08916">
    <property type="entry name" value="TrHb3_P"/>
    <property type="match status" value="1"/>
</dbReference>
<dbReference type="Pfam" id="PF01152">
    <property type="entry name" value="Bac_globin"/>
    <property type="match status" value="1"/>
</dbReference>
<dbReference type="InterPro" id="IPR009050">
    <property type="entry name" value="Globin-like_sf"/>
</dbReference>
<sequence>MTMKKKITSREEIELLVDTFYGKVQKDDLIGPIFDRVIQDRWPHHLHKMYQFWETILFEDQYTYRGRPFPPHISLGLSEEHFERWLSLFTETLKENFEADETTEKALKQAHTMATLFQSKLAYFREQGSKPIQ</sequence>
<evidence type="ECO:0000256" key="4">
    <source>
        <dbReference type="ARBA" id="ARBA00023004"/>
    </source>
</evidence>
<dbReference type="SMR" id="F0P268"/>
<dbReference type="Proteomes" id="UP000008641">
    <property type="component" value="Chromosome"/>
</dbReference>